<dbReference type="GO" id="GO:0043015">
    <property type="term" value="F:gamma-tubulin binding"/>
    <property type="evidence" value="ECO:0007669"/>
    <property type="project" value="TreeGrafter"/>
</dbReference>
<dbReference type="GO" id="GO:0000242">
    <property type="term" value="C:pericentriolar material"/>
    <property type="evidence" value="ECO:0007669"/>
    <property type="project" value="TreeGrafter"/>
</dbReference>
<feature type="coiled-coil region" evidence="3">
    <location>
        <begin position="201"/>
        <end position="235"/>
    </location>
</feature>
<feature type="non-terminal residue" evidence="5">
    <location>
        <position position="1"/>
    </location>
</feature>
<feature type="domain" description="Centrosomin N-terminal motif 1" evidence="4">
    <location>
        <begin position="61"/>
        <end position="135"/>
    </location>
</feature>
<proteinExistence type="predicted"/>
<dbReference type="InterPro" id="IPR012943">
    <property type="entry name" value="Cnn_1N"/>
</dbReference>
<dbReference type="GO" id="GO:0090266">
    <property type="term" value="P:regulation of mitotic cell cycle spindle assembly checkpoint"/>
    <property type="evidence" value="ECO:0007669"/>
    <property type="project" value="TreeGrafter"/>
</dbReference>
<evidence type="ECO:0000259" key="4">
    <source>
        <dbReference type="Pfam" id="PF07989"/>
    </source>
</evidence>
<dbReference type="AlphaFoldDB" id="A0A9Q0ND29"/>
<dbReference type="InterPro" id="IPR042791">
    <property type="entry name" value="CDK5RAP2"/>
</dbReference>
<evidence type="ECO:0000313" key="6">
    <source>
        <dbReference type="Proteomes" id="UP001151699"/>
    </source>
</evidence>
<accession>A0A9Q0ND29</accession>
<dbReference type="GO" id="GO:0001578">
    <property type="term" value="P:microtubule bundle formation"/>
    <property type="evidence" value="ECO:0007669"/>
    <property type="project" value="TreeGrafter"/>
</dbReference>
<evidence type="ECO:0000313" key="5">
    <source>
        <dbReference type="EMBL" id="KAJ6647466.1"/>
    </source>
</evidence>
<dbReference type="GO" id="GO:0097431">
    <property type="term" value="C:mitotic spindle pole"/>
    <property type="evidence" value="ECO:0007669"/>
    <property type="project" value="TreeGrafter"/>
</dbReference>
<evidence type="ECO:0000256" key="2">
    <source>
        <dbReference type="ARBA" id="ARBA00022490"/>
    </source>
</evidence>
<keyword evidence="2" id="KW-0963">Cytoplasm</keyword>
<dbReference type="Proteomes" id="UP001151699">
    <property type="component" value="Chromosome A"/>
</dbReference>
<name>A0A9Q0ND29_9DIPT</name>
<organism evidence="5 6">
    <name type="scientific">Pseudolycoriella hygida</name>
    <dbReference type="NCBI Taxonomy" id="35572"/>
    <lineage>
        <taxon>Eukaryota</taxon>
        <taxon>Metazoa</taxon>
        <taxon>Ecdysozoa</taxon>
        <taxon>Arthropoda</taxon>
        <taxon>Hexapoda</taxon>
        <taxon>Insecta</taxon>
        <taxon>Pterygota</taxon>
        <taxon>Neoptera</taxon>
        <taxon>Endopterygota</taxon>
        <taxon>Diptera</taxon>
        <taxon>Nematocera</taxon>
        <taxon>Sciaroidea</taxon>
        <taxon>Sciaridae</taxon>
        <taxon>Pseudolycoriella</taxon>
    </lineage>
</organism>
<dbReference type="PANTHER" id="PTHR46930:SF1">
    <property type="entry name" value="CDK5 REGULATORY SUBUNIT-ASSOCIATED PROTEIN 2"/>
    <property type="match status" value="1"/>
</dbReference>
<keyword evidence="3" id="KW-0175">Coiled coil</keyword>
<feature type="coiled-coil region" evidence="3">
    <location>
        <begin position="62"/>
        <end position="126"/>
    </location>
</feature>
<dbReference type="GO" id="GO:0005737">
    <property type="term" value="C:cytoplasm"/>
    <property type="evidence" value="ECO:0007669"/>
    <property type="project" value="UniProtKB-SubCell"/>
</dbReference>
<evidence type="ECO:0000256" key="1">
    <source>
        <dbReference type="ARBA" id="ARBA00004496"/>
    </source>
</evidence>
<dbReference type="PANTHER" id="PTHR46930">
    <property type="entry name" value="CDK5 REGULATORY SUBUNIT-ASSOCIATED PROTEIN 2"/>
    <property type="match status" value="1"/>
</dbReference>
<dbReference type="GO" id="GO:0008017">
    <property type="term" value="F:microtubule binding"/>
    <property type="evidence" value="ECO:0007669"/>
    <property type="project" value="TreeGrafter"/>
</dbReference>
<evidence type="ECO:0000256" key="3">
    <source>
        <dbReference type="SAM" id="Coils"/>
    </source>
</evidence>
<dbReference type="GO" id="GO:0035371">
    <property type="term" value="C:microtubule plus-end"/>
    <property type="evidence" value="ECO:0007669"/>
    <property type="project" value="TreeGrafter"/>
</dbReference>
<reference evidence="5" key="1">
    <citation type="submission" date="2022-07" db="EMBL/GenBank/DDBJ databases">
        <authorList>
            <person name="Trinca V."/>
            <person name="Uliana J.V.C."/>
            <person name="Torres T.T."/>
            <person name="Ward R.J."/>
            <person name="Monesi N."/>
        </authorList>
    </citation>
    <scope>NUCLEOTIDE SEQUENCE</scope>
    <source>
        <strain evidence="5">HSMRA1968</strain>
        <tissue evidence="5">Whole embryos</tissue>
    </source>
</reference>
<dbReference type="EMBL" id="WJQU01000001">
    <property type="protein sequence ID" value="KAJ6647466.1"/>
    <property type="molecule type" value="Genomic_DNA"/>
</dbReference>
<keyword evidence="6" id="KW-1185">Reference proteome</keyword>
<gene>
    <name evidence="5" type="primary">cnn_1</name>
    <name evidence="5" type="ORF">Bhyg_02689</name>
</gene>
<sequence length="380" mass="42776">LSRALSARTALIDHAQLISLISITTPGQLQDVTMDSSYAMSHRSPPFQLSGGNTSPGQVRSIREHDEQLNDLRKENFNLKLRIYFMEEKNSPTNLPESSESLIKENVDLKVQAEALRVELKEKQNLLCEAATALELMEQTQKAREDACQSTMEIQSMEKHRDNAGFNHYEGQSIVDVNVDLKMESSARESAERRVDSTEQLKRIGELLRQKEEEVEVWEKKYNKISEEFAKLKESVSNNIEKCSAEHGTTVSAAKSSSTLVKSNKSNNDIRLKIISEQSRLLQQLHKGNSTNDSIKELAEKDCMIITLEDQLQEKSAALEKACKTVQFFMTNQKSLEKEINQLRLKSEVQGGAVSTDCVSSVKENVLAFSCQMSGRNCLI</sequence>
<comment type="caution">
    <text evidence="5">The sequence shown here is derived from an EMBL/GenBank/DDBJ whole genome shotgun (WGS) entry which is preliminary data.</text>
</comment>
<protein>
    <submittedName>
        <fullName evidence="5">Centrosomin</fullName>
    </submittedName>
</protein>
<dbReference type="GO" id="GO:0000132">
    <property type="term" value="P:establishment of mitotic spindle orientation"/>
    <property type="evidence" value="ECO:0007669"/>
    <property type="project" value="TreeGrafter"/>
</dbReference>
<comment type="subcellular location">
    <subcellularLocation>
        <location evidence="1">Cytoplasm</location>
    </subcellularLocation>
</comment>
<dbReference type="OrthoDB" id="10255000at2759"/>
<dbReference type="GO" id="GO:0046600">
    <property type="term" value="P:negative regulation of centriole replication"/>
    <property type="evidence" value="ECO:0007669"/>
    <property type="project" value="TreeGrafter"/>
</dbReference>
<dbReference type="GO" id="GO:0007059">
    <property type="term" value="P:chromosome segregation"/>
    <property type="evidence" value="ECO:0007669"/>
    <property type="project" value="TreeGrafter"/>
</dbReference>
<dbReference type="GO" id="GO:0007099">
    <property type="term" value="P:centriole replication"/>
    <property type="evidence" value="ECO:0007669"/>
    <property type="project" value="TreeGrafter"/>
</dbReference>
<dbReference type="Pfam" id="PF07989">
    <property type="entry name" value="Cnn_1N"/>
    <property type="match status" value="1"/>
</dbReference>
<feature type="non-terminal residue" evidence="5">
    <location>
        <position position="380"/>
    </location>
</feature>